<evidence type="ECO:0000256" key="6">
    <source>
        <dbReference type="SAM" id="SignalP"/>
    </source>
</evidence>
<name>A0ABZ0SIL8_9MICO</name>
<evidence type="ECO:0000313" key="9">
    <source>
        <dbReference type="Proteomes" id="UP001323798"/>
    </source>
</evidence>
<evidence type="ECO:0000256" key="2">
    <source>
        <dbReference type="ARBA" id="ARBA00022748"/>
    </source>
</evidence>
<evidence type="ECO:0000256" key="5">
    <source>
        <dbReference type="ARBA" id="ARBA00023284"/>
    </source>
</evidence>
<evidence type="ECO:0000256" key="3">
    <source>
        <dbReference type="ARBA" id="ARBA00022968"/>
    </source>
</evidence>
<proteinExistence type="predicted"/>
<keyword evidence="4" id="KW-1015">Disulfide bond</keyword>
<dbReference type="Pfam" id="PF08534">
    <property type="entry name" value="Redoxin"/>
    <property type="match status" value="1"/>
</dbReference>
<evidence type="ECO:0000259" key="7">
    <source>
        <dbReference type="PROSITE" id="PS51352"/>
    </source>
</evidence>
<organism evidence="8 9">
    <name type="scientific">Microbacterium rhizosphaerae</name>
    <dbReference type="NCBI Taxonomy" id="1678237"/>
    <lineage>
        <taxon>Bacteria</taxon>
        <taxon>Bacillati</taxon>
        <taxon>Actinomycetota</taxon>
        <taxon>Actinomycetes</taxon>
        <taxon>Micrococcales</taxon>
        <taxon>Microbacteriaceae</taxon>
        <taxon>Microbacterium</taxon>
    </lineage>
</organism>
<dbReference type="Proteomes" id="UP001323798">
    <property type="component" value="Chromosome"/>
</dbReference>
<evidence type="ECO:0000256" key="1">
    <source>
        <dbReference type="ARBA" id="ARBA00004196"/>
    </source>
</evidence>
<dbReference type="PANTHER" id="PTHR42852:SF6">
    <property type="entry name" value="THIOL:DISULFIDE INTERCHANGE PROTEIN DSBE"/>
    <property type="match status" value="1"/>
</dbReference>
<dbReference type="InterPro" id="IPR050553">
    <property type="entry name" value="Thioredoxin_ResA/DsbE_sf"/>
</dbReference>
<feature type="signal peptide" evidence="6">
    <location>
        <begin position="1"/>
        <end position="26"/>
    </location>
</feature>
<gene>
    <name evidence="8" type="ORF">SM116_15775</name>
</gene>
<evidence type="ECO:0000256" key="4">
    <source>
        <dbReference type="ARBA" id="ARBA00023157"/>
    </source>
</evidence>
<comment type="subcellular location">
    <subcellularLocation>
        <location evidence="1">Cell envelope</location>
    </subcellularLocation>
</comment>
<dbReference type="RefSeq" id="WP_320941918.1">
    <property type="nucleotide sequence ID" value="NZ_BAABEU010000001.1"/>
</dbReference>
<feature type="domain" description="Thioredoxin" evidence="7">
    <location>
        <begin position="57"/>
        <end position="202"/>
    </location>
</feature>
<dbReference type="InterPro" id="IPR036249">
    <property type="entry name" value="Thioredoxin-like_sf"/>
</dbReference>
<feature type="chain" id="PRO_5046448987" evidence="6">
    <location>
        <begin position="27"/>
        <end position="205"/>
    </location>
</feature>
<dbReference type="Gene3D" id="3.40.30.10">
    <property type="entry name" value="Glutaredoxin"/>
    <property type="match status" value="1"/>
</dbReference>
<dbReference type="InterPro" id="IPR013766">
    <property type="entry name" value="Thioredoxin_domain"/>
</dbReference>
<evidence type="ECO:0000313" key="8">
    <source>
        <dbReference type="EMBL" id="WPR89201.1"/>
    </source>
</evidence>
<keyword evidence="5" id="KW-0676">Redox-active center</keyword>
<dbReference type="SUPFAM" id="SSF52833">
    <property type="entry name" value="Thioredoxin-like"/>
    <property type="match status" value="1"/>
</dbReference>
<dbReference type="PROSITE" id="PS51352">
    <property type="entry name" value="THIOREDOXIN_2"/>
    <property type="match status" value="1"/>
</dbReference>
<keyword evidence="2" id="KW-0201">Cytochrome c-type biogenesis</keyword>
<dbReference type="PROSITE" id="PS51257">
    <property type="entry name" value="PROKAR_LIPOPROTEIN"/>
    <property type="match status" value="1"/>
</dbReference>
<dbReference type="EMBL" id="CP139368">
    <property type="protein sequence ID" value="WPR89201.1"/>
    <property type="molecule type" value="Genomic_DNA"/>
</dbReference>
<dbReference type="InterPro" id="IPR013740">
    <property type="entry name" value="Redoxin"/>
</dbReference>
<reference evidence="8 9" key="1">
    <citation type="submission" date="2023-11" db="EMBL/GenBank/DDBJ databases">
        <title>Genome sequence of Microbacterium rhizosphaerae KACC 19337.</title>
        <authorList>
            <person name="Choi H."/>
            <person name="Kim S."/>
            <person name="Kim Y."/>
            <person name="Kwon S.-W."/>
            <person name="Heo J."/>
        </authorList>
    </citation>
    <scope>NUCLEOTIDE SEQUENCE [LARGE SCALE GENOMIC DNA]</scope>
    <source>
        <strain evidence="8 9">KACC 19337</strain>
    </source>
</reference>
<accession>A0ABZ0SIL8</accession>
<keyword evidence="9" id="KW-1185">Reference proteome</keyword>
<dbReference type="CDD" id="cd02966">
    <property type="entry name" value="TlpA_like_family"/>
    <property type="match status" value="1"/>
</dbReference>
<keyword evidence="3" id="KW-0735">Signal-anchor</keyword>
<dbReference type="PANTHER" id="PTHR42852">
    <property type="entry name" value="THIOL:DISULFIDE INTERCHANGE PROTEIN DSBE"/>
    <property type="match status" value="1"/>
</dbReference>
<protein>
    <submittedName>
        <fullName evidence="8">TlpA disulfide reductase family protein</fullName>
    </submittedName>
</protein>
<keyword evidence="6" id="KW-0732">Signal</keyword>
<sequence>MSRFGSRRARVAASAALALLLVGGLAACTSDNPLAAQYKSGDNKGYVAGDFQTKEIAPADRGAPVVFAGTTDEGKRVSSGDYSGDVLVVNFWYAACGPCRAEAPRLDKALTELSGKRVSFLGVNTRDQAATSASFAKTYKVAYPSIIAVDDGQVKFDFSQATPLSATPTTIVLDKHGRVAARIIGELPDPSILTSIVSTVLTENS</sequence>
<keyword evidence="3" id="KW-0812">Transmembrane</keyword>